<accession>A0A9N9YSW0</accession>
<protein>
    <submittedName>
        <fullName evidence="1">Uncharacterized protein</fullName>
    </submittedName>
</protein>
<dbReference type="EMBL" id="CABFNQ020000743">
    <property type="protein sequence ID" value="CAH0031560.1"/>
    <property type="molecule type" value="Genomic_DNA"/>
</dbReference>
<keyword evidence="2" id="KW-1185">Reference proteome</keyword>
<name>A0A9N9YSW0_9HYPO</name>
<dbReference type="OrthoDB" id="10423338at2759"/>
<proteinExistence type="predicted"/>
<dbReference type="AlphaFoldDB" id="A0A9N9YSW0"/>
<evidence type="ECO:0000313" key="1">
    <source>
        <dbReference type="EMBL" id="CAH0031560.1"/>
    </source>
</evidence>
<organism evidence="1 2">
    <name type="scientific">Clonostachys rhizophaga</name>
    <dbReference type="NCBI Taxonomy" id="160324"/>
    <lineage>
        <taxon>Eukaryota</taxon>
        <taxon>Fungi</taxon>
        <taxon>Dikarya</taxon>
        <taxon>Ascomycota</taxon>
        <taxon>Pezizomycotina</taxon>
        <taxon>Sordariomycetes</taxon>
        <taxon>Hypocreomycetidae</taxon>
        <taxon>Hypocreales</taxon>
        <taxon>Bionectriaceae</taxon>
        <taxon>Clonostachys</taxon>
    </lineage>
</organism>
<comment type="caution">
    <text evidence="1">The sequence shown here is derived from an EMBL/GenBank/DDBJ whole genome shotgun (WGS) entry which is preliminary data.</text>
</comment>
<sequence>MAQGMVKERNRCRCYLPVFHNAKVTPAHLSTAGFSVDRLIALKLPDHHTHKSSHHNCQQPNPWHQTGHHHWTSETIMLGSDHSSIDVQV</sequence>
<reference evidence="1" key="1">
    <citation type="submission" date="2021-10" db="EMBL/GenBank/DDBJ databases">
        <authorList>
            <person name="Piombo E."/>
        </authorList>
    </citation>
    <scope>NUCLEOTIDE SEQUENCE</scope>
</reference>
<evidence type="ECO:0000313" key="2">
    <source>
        <dbReference type="Proteomes" id="UP000696573"/>
    </source>
</evidence>
<dbReference type="Proteomes" id="UP000696573">
    <property type="component" value="Unassembled WGS sequence"/>
</dbReference>
<gene>
    <name evidence="1" type="ORF">CRHIZ90672A_00014388</name>
</gene>